<feature type="region of interest" description="Disordered" evidence="1">
    <location>
        <begin position="1"/>
        <end position="43"/>
    </location>
</feature>
<evidence type="ECO:0000313" key="3">
    <source>
        <dbReference type="Proteomes" id="UP000003586"/>
    </source>
</evidence>
<evidence type="ECO:0000256" key="1">
    <source>
        <dbReference type="SAM" id="MobiDB-lite"/>
    </source>
</evidence>
<dbReference type="HOGENOM" id="CLU_756104_0_0_10"/>
<name>W0F2L9_9BACT</name>
<dbReference type="Proteomes" id="UP000003586">
    <property type="component" value="Chromosome"/>
</dbReference>
<evidence type="ECO:0000313" key="2">
    <source>
        <dbReference type="EMBL" id="AHF17262.1"/>
    </source>
</evidence>
<dbReference type="EMBL" id="CP007035">
    <property type="protein sequence ID" value="AHF17262.1"/>
    <property type="molecule type" value="Genomic_DNA"/>
</dbReference>
<dbReference type="InterPro" id="IPR035383">
    <property type="entry name" value="MauJ"/>
</dbReference>
<dbReference type="RefSeq" id="WP_008583136.1">
    <property type="nucleotide sequence ID" value="NZ_CP007035.1"/>
</dbReference>
<dbReference type="KEGG" id="nso:NIASO_04850"/>
<accession>W0F2L9</accession>
<protein>
    <submittedName>
        <fullName evidence="2">Uncharacterized protein</fullName>
    </submittedName>
</protein>
<proteinExistence type="predicted"/>
<dbReference type="AlphaFoldDB" id="W0F2L9"/>
<dbReference type="Pfam" id="PF17419">
    <property type="entry name" value="MauJ"/>
    <property type="match status" value="1"/>
</dbReference>
<sequence length="366" mass="40776">MPISRNTRKKKNRSGNKLGSRTKKQNESAIDATPLGQPSTTGRPIVTEDVIYTIVPEFPDTDPRSKLGNGPYGSEGEYIVIYRLGVPGVQSASTEFNFDALESTGDSLIGAPAEVKQFDVSYQLSRDGDAIHNFTLSTNENHRLAAAKIQFHAKSFGHAAAQAHNLIMPFLSQLSFTHEVAITTTGRKMVEVATGICQLSQTCIGAVKGMSIDLRVSTPEIRRLMACYREGLSSCEPLYQVLSFYKVIEGVFSIRKIEREAIKEQGETLYQECERMPQDLSAILHPSDLLYQAEYFKPYVGRKFTDVRDRLRDTLRVPIAHLNFDEIQPFGADSYEDMMVVHRALPVLRYMARTLLSSVVSNGNNG</sequence>
<organism evidence="2 3">
    <name type="scientific">Niabella soli DSM 19437</name>
    <dbReference type="NCBI Taxonomy" id="929713"/>
    <lineage>
        <taxon>Bacteria</taxon>
        <taxon>Pseudomonadati</taxon>
        <taxon>Bacteroidota</taxon>
        <taxon>Chitinophagia</taxon>
        <taxon>Chitinophagales</taxon>
        <taxon>Chitinophagaceae</taxon>
        <taxon>Niabella</taxon>
    </lineage>
</organism>
<reference evidence="2 3" key="1">
    <citation type="submission" date="2013-12" db="EMBL/GenBank/DDBJ databases">
        <authorList>
            <consortium name="DOE Joint Genome Institute"/>
            <person name="Eisen J."/>
            <person name="Huntemann M."/>
            <person name="Han J."/>
            <person name="Chen A."/>
            <person name="Kyrpides N."/>
            <person name="Mavromatis K."/>
            <person name="Markowitz V."/>
            <person name="Palaniappan K."/>
            <person name="Ivanova N."/>
            <person name="Schaumberg A."/>
            <person name="Pati A."/>
            <person name="Liolios K."/>
            <person name="Nordberg H.P."/>
            <person name="Cantor M.N."/>
            <person name="Hua S.X."/>
            <person name="Woyke T."/>
        </authorList>
    </citation>
    <scope>NUCLEOTIDE SEQUENCE [LARGE SCALE GENOMIC DNA]</scope>
    <source>
        <strain evidence="3">DSM 19437</strain>
    </source>
</reference>
<keyword evidence="3" id="KW-1185">Reference proteome</keyword>
<dbReference type="STRING" id="929713.NIASO_04850"/>
<feature type="compositionally biased region" description="Basic residues" evidence="1">
    <location>
        <begin position="1"/>
        <end position="14"/>
    </location>
</feature>
<gene>
    <name evidence="2" type="ORF">NIASO_04850</name>
</gene>
<dbReference type="OrthoDB" id="127699at2"/>